<proteinExistence type="predicted"/>
<accession>D7TUI5</accession>
<evidence type="ECO:0000313" key="4">
    <source>
        <dbReference type="Proteomes" id="UP000009183"/>
    </source>
</evidence>
<dbReference type="Pfam" id="PF20431">
    <property type="entry name" value="E_motif"/>
    <property type="match status" value="1"/>
</dbReference>
<gene>
    <name evidence="3" type="ordered locus">VIT_14s0030g02210</name>
</gene>
<dbReference type="STRING" id="29760.D7TUI5"/>
<protein>
    <recommendedName>
        <fullName evidence="5">Pentatricopeptide repeat-containing protein</fullName>
    </recommendedName>
</protein>
<dbReference type="InterPro" id="IPR046848">
    <property type="entry name" value="E_motif"/>
</dbReference>
<dbReference type="SMR" id="D7TUI5"/>
<dbReference type="ExpressionAtlas" id="D7TUI5">
    <property type="expression patterns" value="baseline and differential"/>
</dbReference>
<dbReference type="KEGG" id="vvi:100267428"/>
<feature type="repeat" description="PPR" evidence="2">
    <location>
        <begin position="316"/>
        <end position="346"/>
    </location>
</feature>
<dbReference type="InterPro" id="IPR011990">
    <property type="entry name" value="TPR-like_helical_dom_sf"/>
</dbReference>
<dbReference type="Proteomes" id="UP000009183">
    <property type="component" value="Chromosome 14"/>
</dbReference>
<evidence type="ECO:0000313" key="3">
    <source>
        <dbReference type="EMBL" id="CBI34160.3"/>
    </source>
</evidence>
<dbReference type="PaxDb" id="29760-VIT_14s0030g02210.t01"/>
<dbReference type="NCBIfam" id="TIGR00756">
    <property type="entry name" value="PPR"/>
    <property type="match status" value="2"/>
</dbReference>
<dbReference type="OMA" id="FANWVSK"/>
<name>D7TUI5_VITVI</name>
<evidence type="ECO:0008006" key="5">
    <source>
        <dbReference type="Google" id="ProtNLM"/>
    </source>
</evidence>
<dbReference type="GO" id="GO:0009451">
    <property type="term" value="P:RNA modification"/>
    <property type="evidence" value="ECO:0000318"/>
    <property type="project" value="GO_Central"/>
</dbReference>
<sequence length="471" mass="52025">MSNLHMRSLSRLAFDTLLHFKPNSIHHIKQLHAHLITNAVSSPPLLAKLIHHYCAFSSPHYAYTFFIHLRSPNLFLFNTLIKCLPPSSSILVFADWVSREALVFDDFTYIFALGACARSPSLWEGRQIHARILKQGVWSNVLVQTTAIHFYANNNDVALARLVFDEMRKRSSVTWNAMITGYCSQRGKVVCYARDALVLFRAMLVDACGVKPTDTTMVCVLSAASQLGVLETGVGVHGYIEKTVLAPANDVFVGTGLVDMYSKCGCLGSALCIFWGMKERNVLTWTAMITGLARHGRGKEALELLDEMVAYGVKPNAVTFTSLFSACCHAGLVEEGLQLFHSMRSKFGVTPGIQHYGCIVDLLGRAGHLKEAYDFVRGMPVEPDAILWRSLLSACKVHRDVVMGEEVGKLLLQLQPQQSFADLVAASEDFIALSNVYASAERWEDVETVREAMKVKGIETKPGCSSVQTSG</sequence>
<evidence type="ECO:0000256" key="2">
    <source>
        <dbReference type="PROSITE-ProRule" id="PRU00708"/>
    </source>
</evidence>
<dbReference type="Pfam" id="PF13041">
    <property type="entry name" value="PPR_2"/>
    <property type="match status" value="1"/>
</dbReference>
<dbReference type="Pfam" id="PF01535">
    <property type="entry name" value="PPR"/>
    <property type="match status" value="2"/>
</dbReference>
<dbReference type="HOGENOM" id="CLU_002706_0_6_1"/>
<dbReference type="AlphaFoldDB" id="D7TUI5"/>
<feature type="repeat" description="PPR" evidence="2">
    <location>
        <begin position="281"/>
        <end position="315"/>
    </location>
</feature>
<dbReference type="FunFam" id="1.25.40.10:FF:001265">
    <property type="entry name" value="Pentatricopeptide repeat-containing protein isoform B"/>
    <property type="match status" value="1"/>
</dbReference>
<dbReference type="InterPro" id="IPR002885">
    <property type="entry name" value="PPR_rpt"/>
</dbReference>
<dbReference type="GO" id="GO:0003723">
    <property type="term" value="F:RNA binding"/>
    <property type="evidence" value="ECO:0007669"/>
    <property type="project" value="InterPro"/>
</dbReference>
<dbReference type="FunFam" id="1.25.40.10:FF:001207">
    <property type="entry name" value="Pentatricopeptide repeat-containing protein At3g18970"/>
    <property type="match status" value="1"/>
</dbReference>
<dbReference type="InParanoid" id="D7TUI5"/>
<evidence type="ECO:0000256" key="1">
    <source>
        <dbReference type="ARBA" id="ARBA00022737"/>
    </source>
</evidence>
<dbReference type="EMBL" id="FN596249">
    <property type="protein sequence ID" value="CBI34160.3"/>
    <property type="molecule type" value="Genomic_DNA"/>
</dbReference>
<reference evidence="4" key="1">
    <citation type="journal article" date="2007" name="Nature">
        <title>The grapevine genome sequence suggests ancestral hexaploidization in major angiosperm phyla.</title>
        <authorList>
            <consortium name="The French-Italian Public Consortium for Grapevine Genome Characterization."/>
            <person name="Jaillon O."/>
            <person name="Aury J.-M."/>
            <person name="Noel B."/>
            <person name="Policriti A."/>
            <person name="Clepet C."/>
            <person name="Casagrande A."/>
            <person name="Choisne N."/>
            <person name="Aubourg S."/>
            <person name="Vitulo N."/>
            <person name="Jubin C."/>
            <person name="Vezzi A."/>
            <person name="Legeai F."/>
            <person name="Hugueney P."/>
            <person name="Dasilva C."/>
            <person name="Horner D."/>
            <person name="Mica E."/>
            <person name="Jublot D."/>
            <person name="Poulain J."/>
            <person name="Bruyere C."/>
            <person name="Billault A."/>
            <person name="Segurens B."/>
            <person name="Gouyvenoux M."/>
            <person name="Ugarte E."/>
            <person name="Cattonaro F."/>
            <person name="Anthouard V."/>
            <person name="Vico V."/>
            <person name="Del Fabbro C."/>
            <person name="Alaux M."/>
            <person name="Di Gaspero G."/>
            <person name="Dumas V."/>
            <person name="Felice N."/>
            <person name="Paillard S."/>
            <person name="Juman I."/>
            <person name="Moroldo M."/>
            <person name="Scalabrin S."/>
            <person name="Canaguier A."/>
            <person name="Le Clainche I."/>
            <person name="Malacrida G."/>
            <person name="Durand E."/>
            <person name="Pesole G."/>
            <person name="Laucou V."/>
            <person name="Chatelet P."/>
            <person name="Merdinoglu D."/>
            <person name="Delledonne M."/>
            <person name="Pezzotti M."/>
            <person name="Lecharny A."/>
            <person name="Scarpelli C."/>
            <person name="Artiguenave F."/>
            <person name="Pe M.E."/>
            <person name="Valle G."/>
            <person name="Morgante M."/>
            <person name="Caboche M."/>
            <person name="Adam-Blondon A.-F."/>
            <person name="Weissenbach J."/>
            <person name="Quetier F."/>
            <person name="Wincker P."/>
        </authorList>
    </citation>
    <scope>NUCLEOTIDE SEQUENCE [LARGE SCALE GENOMIC DNA]</scope>
    <source>
        <strain evidence="4">cv. Pinot noir / PN40024</strain>
    </source>
</reference>
<organism evidence="3 4">
    <name type="scientific">Vitis vinifera</name>
    <name type="common">Grape</name>
    <dbReference type="NCBI Taxonomy" id="29760"/>
    <lineage>
        <taxon>Eukaryota</taxon>
        <taxon>Viridiplantae</taxon>
        <taxon>Streptophyta</taxon>
        <taxon>Embryophyta</taxon>
        <taxon>Tracheophyta</taxon>
        <taxon>Spermatophyta</taxon>
        <taxon>Magnoliopsida</taxon>
        <taxon>eudicotyledons</taxon>
        <taxon>Gunneridae</taxon>
        <taxon>Pentapetalae</taxon>
        <taxon>rosids</taxon>
        <taxon>Vitales</taxon>
        <taxon>Vitaceae</taxon>
        <taxon>Viteae</taxon>
        <taxon>Vitis</taxon>
    </lineage>
</organism>
<keyword evidence="1" id="KW-0677">Repeat</keyword>
<dbReference type="FunCoup" id="D7TUI5">
    <property type="interactions" value="201"/>
</dbReference>
<dbReference type="PANTHER" id="PTHR47926:SF537">
    <property type="entry name" value="PENTACOTRIPEPTIDE-REPEAT REGION OF PRORP DOMAIN-CONTAINING PROTEIN"/>
    <property type="match status" value="1"/>
</dbReference>
<keyword evidence="4" id="KW-1185">Reference proteome</keyword>
<dbReference type="Gene3D" id="1.25.40.10">
    <property type="entry name" value="Tetratricopeptide repeat domain"/>
    <property type="match status" value="2"/>
</dbReference>
<dbReference type="PANTHER" id="PTHR47926">
    <property type="entry name" value="PENTATRICOPEPTIDE REPEAT-CONTAINING PROTEIN"/>
    <property type="match status" value="1"/>
</dbReference>
<dbReference type="OrthoDB" id="992115at2759"/>
<dbReference type="eggNOG" id="KOG4197">
    <property type="taxonomic scope" value="Eukaryota"/>
</dbReference>
<dbReference type="PROSITE" id="PS51375">
    <property type="entry name" value="PPR"/>
    <property type="match status" value="2"/>
</dbReference>
<dbReference type="InterPro" id="IPR046960">
    <property type="entry name" value="PPR_At4g14850-like_plant"/>
</dbReference>